<dbReference type="InterPro" id="IPR004445">
    <property type="entry name" value="GltS"/>
</dbReference>
<feature type="transmembrane region" description="Helical" evidence="1">
    <location>
        <begin position="325"/>
        <end position="344"/>
    </location>
</feature>
<evidence type="ECO:0000313" key="3">
    <source>
        <dbReference type="Proteomes" id="UP001549162"/>
    </source>
</evidence>
<feature type="transmembrane region" description="Helical" evidence="1">
    <location>
        <begin position="356"/>
        <end position="377"/>
    </location>
</feature>
<sequence>MTGYDFLMDFALMSILLFVAQILRAKVNLVQKLLLSCSLIAGFLGLFLGSQFLNILPFSEEVGSYPYMLVVFLFASLFIGNKRQGSFKKTMNEVGDTFLINSSVYFLQYAIALVIGGIILKLFFPNVPDAFSVLMPGGFIGGHGAAAAFGGAFEELINWSEALPIAQTFATIGLVFGVLGGIVFINIATRKRWTRFIKTIQELPTGMRTGMNPVNEREIIGEETINNMSLDSLTWHFMLILIATCGGYYLTNYLQSLFPKLSIPMFSISMLFGVLLQGILKSLNIDDYVDKNAISHIGSMATDYLVAFGIATIKVSVVIKYIIPIIILTLIGAIFVTMYLLLVSKKLFSKYWFEKGIFIFGWSTGVIAIGVTLLRIVDPNYKSKTLEDYGMAYIFISFIEIGLIAILPTLIVNGFSIISGLILAVIGFILLNICKKKYGVYKDAGSELRPGEIEVDFK</sequence>
<keyword evidence="3" id="KW-1185">Reference proteome</keyword>
<feature type="transmembrane region" description="Helical" evidence="1">
    <location>
        <begin position="389"/>
        <end position="411"/>
    </location>
</feature>
<dbReference type="RefSeq" id="WP_354368574.1">
    <property type="nucleotide sequence ID" value="NZ_JBEPMA010000009.1"/>
</dbReference>
<accession>A0ABV2JDB9</accession>
<feature type="transmembrane region" description="Helical" evidence="1">
    <location>
        <begin position="165"/>
        <end position="188"/>
    </location>
</feature>
<dbReference type="Pfam" id="PF03616">
    <property type="entry name" value="Glt_symporter"/>
    <property type="match status" value="1"/>
</dbReference>
<organism evidence="2 3">
    <name type="scientific">Peptoniphilus olsenii</name>
    <dbReference type="NCBI Taxonomy" id="411570"/>
    <lineage>
        <taxon>Bacteria</taxon>
        <taxon>Bacillati</taxon>
        <taxon>Bacillota</taxon>
        <taxon>Tissierellia</taxon>
        <taxon>Tissierellales</taxon>
        <taxon>Peptoniphilaceae</taxon>
        <taxon>Peptoniphilus</taxon>
    </lineage>
</organism>
<feature type="transmembrane region" description="Helical" evidence="1">
    <location>
        <begin position="33"/>
        <end position="53"/>
    </location>
</feature>
<keyword evidence="1" id="KW-1133">Transmembrane helix</keyword>
<dbReference type="EMBL" id="JBEPMA010000009">
    <property type="protein sequence ID" value="MET3617794.1"/>
    <property type="molecule type" value="Genomic_DNA"/>
</dbReference>
<feature type="transmembrane region" description="Helical" evidence="1">
    <location>
        <begin position="6"/>
        <end position="24"/>
    </location>
</feature>
<dbReference type="PANTHER" id="PTHR36178:SF1">
    <property type="entry name" value="SODIUM_GLUTAMATE SYMPORTER"/>
    <property type="match status" value="1"/>
</dbReference>
<feature type="transmembrane region" description="Helical" evidence="1">
    <location>
        <begin position="102"/>
        <end position="124"/>
    </location>
</feature>
<gene>
    <name evidence="2" type="ORF">ABID14_001429</name>
</gene>
<dbReference type="PANTHER" id="PTHR36178">
    <property type="entry name" value="SLR0625 PROTEIN"/>
    <property type="match status" value="1"/>
</dbReference>
<dbReference type="Proteomes" id="UP001549162">
    <property type="component" value="Unassembled WGS sequence"/>
</dbReference>
<name>A0ABV2JDB9_9FIRM</name>
<keyword evidence="1" id="KW-0472">Membrane</keyword>
<feature type="transmembrane region" description="Helical" evidence="1">
    <location>
        <begin position="263"/>
        <end position="280"/>
    </location>
</feature>
<protein>
    <submittedName>
        <fullName evidence="2">ESS family glutamate:Na+ symporter</fullName>
    </submittedName>
</protein>
<evidence type="ECO:0000313" key="2">
    <source>
        <dbReference type="EMBL" id="MET3617794.1"/>
    </source>
</evidence>
<keyword evidence="1" id="KW-0812">Transmembrane</keyword>
<feature type="transmembrane region" description="Helical" evidence="1">
    <location>
        <begin position="417"/>
        <end position="434"/>
    </location>
</feature>
<comment type="caution">
    <text evidence="2">The sequence shown here is derived from an EMBL/GenBank/DDBJ whole genome shotgun (WGS) entry which is preliminary data.</text>
</comment>
<feature type="transmembrane region" description="Helical" evidence="1">
    <location>
        <begin position="233"/>
        <end position="251"/>
    </location>
</feature>
<feature type="transmembrane region" description="Helical" evidence="1">
    <location>
        <begin position="65"/>
        <end position="81"/>
    </location>
</feature>
<evidence type="ECO:0000256" key="1">
    <source>
        <dbReference type="SAM" id="Phobius"/>
    </source>
</evidence>
<proteinExistence type="predicted"/>
<reference evidence="2 3" key="1">
    <citation type="submission" date="2024-06" db="EMBL/GenBank/DDBJ databases">
        <title>Genomic Encyclopedia of Type Strains, Phase IV (KMG-IV): sequencing the most valuable type-strain genomes for metagenomic binning, comparative biology and taxonomic classification.</title>
        <authorList>
            <person name="Goeker M."/>
        </authorList>
    </citation>
    <scope>NUCLEOTIDE SEQUENCE [LARGE SCALE GENOMIC DNA]</scope>
    <source>
        <strain evidence="2 3">DSM 21460</strain>
    </source>
</reference>